<dbReference type="OrthoDB" id="9814290at2"/>
<dbReference type="PANTHER" id="PTHR30071:SF1">
    <property type="entry name" value="CYTOCHROME B_B6 PROTEIN-RELATED"/>
    <property type="match status" value="1"/>
</dbReference>
<feature type="compositionally biased region" description="Low complexity" evidence="6">
    <location>
        <begin position="80"/>
        <end position="93"/>
    </location>
</feature>
<dbReference type="GO" id="GO:0020037">
    <property type="term" value="F:heme binding"/>
    <property type="evidence" value="ECO:0007669"/>
    <property type="project" value="InterPro"/>
</dbReference>
<feature type="domain" description="Cytochrome c assembly protein" evidence="8">
    <location>
        <begin position="162"/>
        <end position="371"/>
    </location>
</feature>
<dbReference type="InterPro" id="IPR002541">
    <property type="entry name" value="Cyt_c_assembly"/>
</dbReference>
<gene>
    <name evidence="9" type="ORF">BJEO58_00101</name>
</gene>
<keyword evidence="2 7" id="KW-0812">Transmembrane</keyword>
<evidence type="ECO:0000256" key="3">
    <source>
        <dbReference type="ARBA" id="ARBA00022748"/>
    </source>
</evidence>
<feature type="compositionally biased region" description="Polar residues" evidence="6">
    <location>
        <begin position="70"/>
        <end position="79"/>
    </location>
</feature>
<keyword evidence="3" id="KW-0201">Cytochrome c-type biogenesis</keyword>
<evidence type="ECO:0000256" key="7">
    <source>
        <dbReference type="SAM" id="Phobius"/>
    </source>
</evidence>
<feature type="transmembrane region" description="Helical" evidence="7">
    <location>
        <begin position="285"/>
        <end position="304"/>
    </location>
</feature>
<organism evidence="9 10">
    <name type="scientific">Brevibacterium jeotgali</name>
    <dbReference type="NCBI Taxonomy" id="1262550"/>
    <lineage>
        <taxon>Bacteria</taxon>
        <taxon>Bacillati</taxon>
        <taxon>Actinomycetota</taxon>
        <taxon>Actinomycetes</taxon>
        <taxon>Micrococcales</taxon>
        <taxon>Brevibacteriaceae</taxon>
        <taxon>Brevibacterium</taxon>
    </lineage>
</organism>
<feature type="transmembrane region" description="Helical" evidence="7">
    <location>
        <begin position="319"/>
        <end position="334"/>
    </location>
</feature>
<evidence type="ECO:0000256" key="2">
    <source>
        <dbReference type="ARBA" id="ARBA00022692"/>
    </source>
</evidence>
<dbReference type="RefSeq" id="WP_101586786.1">
    <property type="nucleotide sequence ID" value="NZ_FXZM01000001.1"/>
</dbReference>
<evidence type="ECO:0000256" key="5">
    <source>
        <dbReference type="ARBA" id="ARBA00023136"/>
    </source>
</evidence>
<sequence>MDVNVALAQWSNLLIYSAMAVYAIAFIIYAFDLFGPAFAGDTQKADKESGGTADSQADRTDDPSIGAKSVNRTAGSRTESTAAAAGPGSAATAVLDDGDRPVDGTRDGGMGSGGAEDDGHADASTPDLRRWARAGTALTVLATAFLLGAIVTRTLAVMRVPWSNMMEYALIASAIAAVAYLVLLKFRDFRYLGTFVTFSVLLVLGLCITVFHTPAAQIIPALDNYWIWIHVPIAILSTVLLYLSAIIALVQILRSRSESKPWRGPLRFINALPGSKELEKASYRFAAVGFVTWTFTLVAGAYWAEIAWGRYWGWDSKEIWTFVVWVVYAAYLHARATRGWTPTRVAVLNLIGIASVIFNFSVVNLYFNGLHAYAGV</sequence>
<feature type="compositionally biased region" description="Basic and acidic residues" evidence="6">
    <location>
        <begin position="97"/>
        <end position="106"/>
    </location>
</feature>
<dbReference type="Pfam" id="PF01578">
    <property type="entry name" value="Cytochrom_C_asm"/>
    <property type="match status" value="1"/>
</dbReference>
<evidence type="ECO:0000256" key="6">
    <source>
        <dbReference type="SAM" id="MobiDB-lite"/>
    </source>
</evidence>
<keyword evidence="10" id="KW-1185">Reference proteome</keyword>
<dbReference type="GO" id="GO:0005886">
    <property type="term" value="C:plasma membrane"/>
    <property type="evidence" value="ECO:0007669"/>
    <property type="project" value="TreeGrafter"/>
</dbReference>
<evidence type="ECO:0000256" key="1">
    <source>
        <dbReference type="ARBA" id="ARBA00004141"/>
    </source>
</evidence>
<dbReference type="AlphaFoldDB" id="A0A2H1L0U7"/>
<dbReference type="PANTHER" id="PTHR30071">
    <property type="entry name" value="HEME EXPORTER PROTEIN C"/>
    <property type="match status" value="1"/>
</dbReference>
<reference evidence="10" key="1">
    <citation type="submission" date="2017-03" db="EMBL/GenBank/DDBJ databases">
        <authorList>
            <person name="Monnet C."/>
        </authorList>
    </citation>
    <scope>NUCLEOTIDE SEQUENCE [LARGE SCALE GENOMIC DNA]</scope>
    <source>
        <strain evidence="10">SJ5-8</strain>
    </source>
</reference>
<protein>
    <submittedName>
        <fullName evidence="9">Cytochrome c-type biogenesis protein CcsB</fullName>
    </submittedName>
</protein>
<evidence type="ECO:0000313" key="10">
    <source>
        <dbReference type="Proteomes" id="UP000234462"/>
    </source>
</evidence>
<evidence type="ECO:0000259" key="8">
    <source>
        <dbReference type="Pfam" id="PF01578"/>
    </source>
</evidence>
<feature type="transmembrane region" description="Helical" evidence="7">
    <location>
        <begin position="13"/>
        <end position="34"/>
    </location>
</feature>
<feature type="transmembrane region" description="Helical" evidence="7">
    <location>
        <begin position="346"/>
        <end position="367"/>
    </location>
</feature>
<feature type="transmembrane region" description="Helical" evidence="7">
    <location>
        <begin position="225"/>
        <end position="253"/>
    </location>
</feature>
<dbReference type="NCBIfam" id="TIGR03144">
    <property type="entry name" value="cytochr_II_ccsB"/>
    <property type="match status" value="1"/>
</dbReference>
<dbReference type="EMBL" id="FXZM01000001">
    <property type="protein sequence ID" value="SMY10531.1"/>
    <property type="molecule type" value="Genomic_DNA"/>
</dbReference>
<feature type="region of interest" description="Disordered" evidence="6">
    <location>
        <begin position="42"/>
        <end position="125"/>
    </location>
</feature>
<proteinExistence type="predicted"/>
<feature type="transmembrane region" description="Helical" evidence="7">
    <location>
        <begin position="191"/>
        <end position="213"/>
    </location>
</feature>
<keyword evidence="4 7" id="KW-1133">Transmembrane helix</keyword>
<feature type="transmembrane region" description="Helical" evidence="7">
    <location>
        <begin position="168"/>
        <end position="184"/>
    </location>
</feature>
<accession>A0A2H1L0U7</accession>
<dbReference type="InterPro" id="IPR045062">
    <property type="entry name" value="Cyt_c_biogenesis_CcsA/CcmC"/>
</dbReference>
<evidence type="ECO:0000313" key="9">
    <source>
        <dbReference type="EMBL" id="SMY10531.1"/>
    </source>
</evidence>
<dbReference type="Proteomes" id="UP000234462">
    <property type="component" value="Unassembled WGS sequence"/>
</dbReference>
<feature type="transmembrane region" description="Helical" evidence="7">
    <location>
        <begin position="137"/>
        <end position="156"/>
    </location>
</feature>
<dbReference type="GO" id="GO:0017004">
    <property type="term" value="P:cytochrome complex assembly"/>
    <property type="evidence" value="ECO:0007669"/>
    <property type="project" value="UniProtKB-KW"/>
</dbReference>
<evidence type="ECO:0000256" key="4">
    <source>
        <dbReference type="ARBA" id="ARBA00022989"/>
    </source>
</evidence>
<comment type="subcellular location">
    <subcellularLocation>
        <location evidence="1">Membrane</location>
        <topology evidence="1">Multi-pass membrane protein</topology>
    </subcellularLocation>
</comment>
<keyword evidence="5 7" id="KW-0472">Membrane</keyword>
<name>A0A2H1L0U7_9MICO</name>
<dbReference type="InterPro" id="IPR017562">
    <property type="entry name" value="Cyt_c_biogenesis_CcsA"/>
</dbReference>